<accession>A0ABX6DE27</accession>
<proteinExistence type="predicted"/>
<evidence type="ECO:0008006" key="3">
    <source>
        <dbReference type="Google" id="ProtNLM"/>
    </source>
</evidence>
<dbReference type="Proteomes" id="UP000373269">
    <property type="component" value="Chromosome"/>
</dbReference>
<keyword evidence="2" id="KW-1185">Reference proteome</keyword>
<evidence type="ECO:0000313" key="2">
    <source>
        <dbReference type="Proteomes" id="UP000373269"/>
    </source>
</evidence>
<reference evidence="1 2" key="1">
    <citation type="submission" date="2019-11" db="EMBL/GenBank/DDBJ databases">
        <title>Whole Genome Sequencing and Comparative Genomic Analyses of Lysinibacillus pakistanensis LZH-9, a Halotolerant Strain with Excellent COD Removal Capability.</title>
        <authorList>
            <person name="Zhou H."/>
        </authorList>
    </citation>
    <scope>NUCLEOTIDE SEQUENCE [LARGE SCALE GENOMIC DNA]</scope>
    <source>
        <strain evidence="1 2">LZH-9</strain>
    </source>
</reference>
<gene>
    <name evidence="1" type="ORF">GDS87_18490</name>
</gene>
<dbReference type="EMBL" id="CP045835">
    <property type="protein sequence ID" value="QGG52802.1"/>
    <property type="molecule type" value="Genomic_DNA"/>
</dbReference>
<organism evidence="1 2">
    <name type="scientific">Lysinibacillus pakistanensis</name>
    <dbReference type="NCBI Taxonomy" id="759811"/>
    <lineage>
        <taxon>Bacteria</taxon>
        <taxon>Bacillati</taxon>
        <taxon>Bacillota</taxon>
        <taxon>Bacilli</taxon>
        <taxon>Bacillales</taxon>
        <taxon>Bacillaceae</taxon>
        <taxon>Lysinibacillus</taxon>
    </lineage>
</organism>
<dbReference type="RefSeq" id="WP_369593560.1">
    <property type="nucleotide sequence ID" value="NZ_CP045835.1"/>
</dbReference>
<sequence length="129" mass="14718">MKKLKFIYLLIFSLFVLIGCADKNKDINVSVSKKPDAQEVLSLDTNADIFQWNDIIYKTNIDWINELQLTENLKVGKIEANSSNAAEFKNGTANKLSVGTEIFTVKERNDVLMVKDRGELKFYYLFAEG</sequence>
<dbReference type="PROSITE" id="PS51257">
    <property type="entry name" value="PROKAR_LIPOPROTEIN"/>
    <property type="match status" value="1"/>
</dbReference>
<evidence type="ECO:0000313" key="1">
    <source>
        <dbReference type="EMBL" id="QGG52802.1"/>
    </source>
</evidence>
<name>A0ABX6DE27_9BACI</name>
<protein>
    <recommendedName>
        <fullName evidence="3">Lipoprotein</fullName>
    </recommendedName>
</protein>